<protein>
    <recommendedName>
        <fullName evidence="3">DUF3805 domain-containing protein</fullName>
    </recommendedName>
</protein>
<evidence type="ECO:0008006" key="3">
    <source>
        <dbReference type="Google" id="ProtNLM"/>
    </source>
</evidence>
<proteinExistence type="predicted"/>
<evidence type="ECO:0000313" key="1">
    <source>
        <dbReference type="EMBL" id="MBB5186300.1"/>
    </source>
</evidence>
<evidence type="ECO:0000313" key="2">
    <source>
        <dbReference type="Proteomes" id="UP000536640"/>
    </source>
</evidence>
<name>A0A840R1D7_9GAMM</name>
<dbReference type="Proteomes" id="UP000536640">
    <property type="component" value="Unassembled WGS sequence"/>
</dbReference>
<dbReference type="AlphaFoldDB" id="A0A840R1D7"/>
<keyword evidence="2" id="KW-1185">Reference proteome</keyword>
<gene>
    <name evidence="1" type="ORF">HNQ57_000559</name>
</gene>
<organism evidence="1 2">
    <name type="scientific">Zhongshania antarctica</name>
    <dbReference type="NCBI Taxonomy" id="641702"/>
    <lineage>
        <taxon>Bacteria</taxon>
        <taxon>Pseudomonadati</taxon>
        <taxon>Pseudomonadota</taxon>
        <taxon>Gammaproteobacteria</taxon>
        <taxon>Cellvibrionales</taxon>
        <taxon>Spongiibacteraceae</taxon>
        <taxon>Zhongshania</taxon>
    </lineage>
</organism>
<dbReference type="EMBL" id="JACHHW010000001">
    <property type="protein sequence ID" value="MBB5186300.1"/>
    <property type="molecule type" value="Genomic_DNA"/>
</dbReference>
<reference evidence="1 2" key="1">
    <citation type="submission" date="2020-08" db="EMBL/GenBank/DDBJ databases">
        <title>Genomic Encyclopedia of Type Strains, Phase IV (KMG-IV): sequencing the most valuable type-strain genomes for metagenomic binning, comparative biology and taxonomic classification.</title>
        <authorList>
            <person name="Goeker M."/>
        </authorList>
    </citation>
    <scope>NUCLEOTIDE SEQUENCE [LARGE SCALE GENOMIC DNA]</scope>
    <source>
        <strain evidence="1 2">DSM 25701</strain>
    </source>
</reference>
<comment type="caution">
    <text evidence="1">The sequence shown here is derived from an EMBL/GenBank/DDBJ whole genome shotgun (WGS) entry which is preliminary data.</text>
</comment>
<sequence length="143" mass="16391">MSDTEMQEVESDWWFIGLPEEWRTEQDDDSILIFDQDELGCISLSTLQAQHGKPATANDVRELVLEVGMRLDDGKACKIGDDYQGWEFETVEEGDYIREWFLHAGDHLLLISYACAEDDRDMDRAAVDQILDSLRLKVSEEAS</sequence>
<dbReference type="Gene3D" id="3.40.1000.10">
    <property type="entry name" value="Mog1/PsbP, alpha/beta/alpha sandwich"/>
    <property type="match status" value="1"/>
</dbReference>
<dbReference type="RefSeq" id="WP_184461085.1">
    <property type="nucleotide sequence ID" value="NZ_JACHHW010000001.1"/>
</dbReference>
<accession>A0A840R1D7</accession>